<gene>
    <name evidence="2" type="ORF">GALL_90260</name>
</gene>
<protein>
    <submittedName>
        <fullName evidence="2">von Willebrand factor type A domain protein</fullName>
    </submittedName>
</protein>
<dbReference type="InterPro" id="IPR036465">
    <property type="entry name" value="vWFA_dom_sf"/>
</dbReference>
<organism evidence="2">
    <name type="scientific">mine drainage metagenome</name>
    <dbReference type="NCBI Taxonomy" id="410659"/>
    <lineage>
        <taxon>unclassified sequences</taxon>
        <taxon>metagenomes</taxon>
        <taxon>ecological metagenomes</taxon>
    </lineage>
</organism>
<dbReference type="InterPro" id="IPR002035">
    <property type="entry name" value="VWF_A"/>
</dbReference>
<dbReference type="SMART" id="SM00327">
    <property type="entry name" value="VWA"/>
    <property type="match status" value="1"/>
</dbReference>
<proteinExistence type="predicted"/>
<name>A0A1J5SL41_9ZZZZ</name>
<dbReference type="CDD" id="cd01454">
    <property type="entry name" value="vWA_norD_type"/>
    <property type="match status" value="1"/>
</dbReference>
<dbReference type="EMBL" id="MLJW01000030">
    <property type="protein sequence ID" value="OIR08643.1"/>
    <property type="molecule type" value="Genomic_DNA"/>
</dbReference>
<dbReference type="PANTHER" id="PTHR41248">
    <property type="entry name" value="NORD PROTEIN"/>
    <property type="match status" value="1"/>
</dbReference>
<evidence type="ECO:0000259" key="1">
    <source>
        <dbReference type="PROSITE" id="PS50234"/>
    </source>
</evidence>
<dbReference type="AlphaFoldDB" id="A0A1J5SL41"/>
<dbReference type="Pfam" id="PF00092">
    <property type="entry name" value="VWA"/>
    <property type="match status" value="1"/>
</dbReference>
<evidence type="ECO:0000313" key="2">
    <source>
        <dbReference type="EMBL" id="OIR08643.1"/>
    </source>
</evidence>
<accession>A0A1J5SL41</accession>
<dbReference type="SUPFAM" id="SSF53300">
    <property type="entry name" value="vWA-like"/>
    <property type="match status" value="1"/>
</dbReference>
<reference evidence="2" key="1">
    <citation type="submission" date="2016-10" db="EMBL/GenBank/DDBJ databases">
        <title>Sequence of Gallionella enrichment culture.</title>
        <authorList>
            <person name="Poehlein A."/>
            <person name="Muehling M."/>
            <person name="Daniel R."/>
        </authorList>
    </citation>
    <scope>NUCLEOTIDE SEQUENCE</scope>
</reference>
<sequence length="796" mass="89667">MAINLEDYQELLDTLSPELQEILRAAWPDAAKVFSARGLDNYLKGAAALKSLGKGDELVATWIDHAPLVAKEIGEDAVPDLVQIALALASKTSGAVIELVLSTAPTAANRLGDEALFRAYLQFLSTLLAQAPRGVRPMLENLEKLFSQLTLGGLRRWALWGAHAHRTNYPEQASYFSLQSKESQAMLQKERKGTLFIDVQRRINMYLRALWARDFFMKPTSGDFESREGYRPFVEGYFIHLPDAYDDFILPPGERSAPRPQAGEGSGEGSKIPGLELYRAAAAHSAAHLVYTREPISAEALNPWQMAVISVIEDARVETLAANRFPGLKKLWVQLHSIEAGQGESAGDYLNRLARALLDENYQDSDSWIAQGRVLFKQAADRLDSNQISWDIGVQLAHEFRGKRIAFNPRSDVLTAPYRDDNRYFWEFEEFDFDKAMAAGYEAPKQVRKHVSLMEFANELDVETAGDDAEEIWVLGTELFPYEDMGKSYNELEGKEPVSEPYHYAEWDYQIQLERPAWATVLEKRPKAGDLQLIDDIAAQHKRTIGRLKFLLDALQPQGVTRIRKLEDGDELDINAAIRAMIDIRMGQQPDPRIMMRSVRKVRDISVMVLLDLSESTNDKVSGQDYSVLDLQRQATVLLADAIHKIGDPFAIHGFCSDGRHNVEYARFKDFDQPYNEVPKSRLAGMSGHLSTRMGAAIRHAGHYLKLQKSAKKLLLVITDGEPADVDVRDPQYLRYDTKKAVEEMARSGVTTFCMSLDPRADQYVSRIFGARNYMVVDHVERLPEKLPALYAGLTR</sequence>
<dbReference type="PROSITE" id="PS50234">
    <property type="entry name" value="VWFA"/>
    <property type="match status" value="1"/>
</dbReference>
<comment type="caution">
    <text evidence="2">The sequence shown here is derived from an EMBL/GenBank/DDBJ whole genome shotgun (WGS) entry which is preliminary data.</text>
</comment>
<feature type="domain" description="VWFA" evidence="1">
    <location>
        <begin position="606"/>
        <end position="794"/>
    </location>
</feature>
<dbReference type="Gene3D" id="3.40.50.410">
    <property type="entry name" value="von Willebrand factor, type A domain"/>
    <property type="match status" value="1"/>
</dbReference>
<dbReference type="PANTHER" id="PTHR41248:SF1">
    <property type="entry name" value="NORD PROTEIN"/>
    <property type="match status" value="1"/>
</dbReference>
<dbReference type="InterPro" id="IPR051928">
    <property type="entry name" value="NorD/CobT"/>
</dbReference>